<keyword evidence="5" id="KW-0653">Protein transport</keyword>
<evidence type="ECO:0000256" key="3">
    <source>
        <dbReference type="ARBA" id="ARBA00022448"/>
    </source>
</evidence>
<dbReference type="eggNOG" id="ENOG502S3BF">
    <property type="taxonomic scope" value="Eukaryota"/>
</dbReference>
<comment type="similarity">
    <text evidence="2">Belongs to the SecE/SEC61-gamma family.</text>
</comment>
<dbReference type="GO" id="GO:0006886">
    <property type="term" value="P:intracellular protein transport"/>
    <property type="evidence" value="ECO:0007669"/>
    <property type="project" value="InterPro"/>
</dbReference>
<dbReference type="Gene3D" id="1.20.5.1030">
    <property type="entry name" value="Preprotein translocase secy subunit"/>
    <property type="match status" value="1"/>
</dbReference>
<reference evidence="10 11" key="3">
    <citation type="journal article" date="2010" name="BMC Genomics">
        <title>Transcriptome sequencing and comparative analysis of cucumber flowers with different sex types.</title>
        <authorList>
            <person name="Guo S."/>
            <person name="Zheng Y."/>
            <person name="Joung J.G."/>
            <person name="Liu S."/>
            <person name="Zhang Z."/>
            <person name="Crasta O.R."/>
            <person name="Sobral B.W."/>
            <person name="Xu Y."/>
            <person name="Huang S."/>
            <person name="Fei Z."/>
        </authorList>
    </citation>
    <scope>NUCLEOTIDE SEQUENCE [LARGE SCALE GENOMIC DNA]</scope>
    <source>
        <strain evidence="11">cv. 9930</strain>
    </source>
</reference>
<evidence type="ECO:0000256" key="7">
    <source>
        <dbReference type="ARBA" id="ARBA00023010"/>
    </source>
</evidence>
<evidence type="ECO:0000256" key="1">
    <source>
        <dbReference type="ARBA" id="ARBA00004370"/>
    </source>
</evidence>
<protein>
    <submittedName>
        <fullName evidence="10">Uncharacterized protein</fullName>
    </submittedName>
</protein>
<evidence type="ECO:0000256" key="2">
    <source>
        <dbReference type="ARBA" id="ARBA00008274"/>
    </source>
</evidence>
<sequence length="159" mass="18096">MVITSTLGTPHIGIICLPQSKEPYHVLQYNTTRLNKSSLFQRLHTRISKRSGHHLYAGRMGFNHAALEQNYQQPSFNDELPPEPFFLSLIKETFWGLRSLLIFLVEQPSQLKYIEWPSFQSTLKTATLALVLVALLIVALSSVDSALSYVLTLILRRTL</sequence>
<dbReference type="Proteomes" id="UP000029981">
    <property type="component" value="Chromosome 7"/>
</dbReference>
<reference evidence="10 11" key="4">
    <citation type="journal article" date="2011" name="BMC Genomics">
        <title>RNA-Seq improves annotation of protein-coding genes in the cucumber genome.</title>
        <authorList>
            <person name="Li Z."/>
            <person name="Zhang Z."/>
            <person name="Yan P."/>
            <person name="Huang S."/>
            <person name="Fei Z."/>
            <person name="Lin K."/>
        </authorList>
    </citation>
    <scope>NUCLEOTIDE SEQUENCE [LARGE SCALE GENOMIC DNA]</scope>
    <source>
        <strain evidence="11">cv. 9930</strain>
    </source>
</reference>
<dbReference type="Gramene" id="KGN43268">
    <property type="protein sequence ID" value="KGN43268"/>
    <property type="gene ID" value="Csa_7G014540"/>
</dbReference>
<feature type="transmembrane region" description="Helical" evidence="9">
    <location>
        <begin position="128"/>
        <end position="155"/>
    </location>
</feature>
<organism evidence="10 11">
    <name type="scientific">Cucumis sativus</name>
    <name type="common">Cucumber</name>
    <dbReference type="NCBI Taxonomy" id="3659"/>
    <lineage>
        <taxon>Eukaryota</taxon>
        <taxon>Viridiplantae</taxon>
        <taxon>Streptophyta</taxon>
        <taxon>Embryophyta</taxon>
        <taxon>Tracheophyta</taxon>
        <taxon>Spermatophyta</taxon>
        <taxon>Magnoliopsida</taxon>
        <taxon>eudicotyledons</taxon>
        <taxon>Gunneridae</taxon>
        <taxon>Pentapetalae</taxon>
        <taxon>rosids</taxon>
        <taxon>fabids</taxon>
        <taxon>Cucurbitales</taxon>
        <taxon>Cucurbitaceae</taxon>
        <taxon>Benincaseae</taxon>
        <taxon>Cucumis</taxon>
    </lineage>
</organism>
<dbReference type="InterPro" id="IPR001901">
    <property type="entry name" value="Translocase_SecE/Sec61-g"/>
</dbReference>
<dbReference type="EMBL" id="CM002928">
    <property type="protein sequence ID" value="KGN43268.1"/>
    <property type="molecule type" value="Genomic_DNA"/>
</dbReference>
<dbReference type="STRING" id="3659.A0A0A0K1C8"/>
<dbReference type="OrthoDB" id="1913236at2759"/>
<evidence type="ECO:0000256" key="8">
    <source>
        <dbReference type="ARBA" id="ARBA00023136"/>
    </source>
</evidence>
<name>A0A0A0K1C8_CUCSA</name>
<evidence type="ECO:0000256" key="9">
    <source>
        <dbReference type="SAM" id="Phobius"/>
    </source>
</evidence>
<keyword evidence="6 9" id="KW-1133">Transmembrane helix</keyword>
<dbReference type="GO" id="GO:0006605">
    <property type="term" value="P:protein targeting"/>
    <property type="evidence" value="ECO:0007669"/>
    <property type="project" value="InterPro"/>
</dbReference>
<accession>A0A0A0K1C8</accession>
<keyword evidence="8 9" id="KW-0472">Membrane</keyword>
<dbReference type="GO" id="GO:0016020">
    <property type="term" value="C:membrane"/>
    <property type="evidence" value="ECO:0007669"/>
    <property type="project" value="UniProtKB-SubCell"/>
</dbReference>
<dbReference type="Pfam" id="PF00584">
    <property type="entry name" value="SecE"/>
    <property type="match status" value="1"/>
</dbReference>
<evidence type="ECO:0000256" key="6">
    <source>
        <dbReference type="ARBA" id="ARBA00022989"/>
    </source>
</evidence>
<evidence type="ECO:0000313" key="11">
    <source>
        <dbReference type="Proteomes" id="UP000029981"/>
    </source>
</evidence>
<keyword evidence="3" id="KW-0813">Transport</keyword>
<keyword evidence="11" id="KW-1185">Reference proteome</keyword>
<dbReference type="PANTHER" id="PTHR37247:SF1">
    <property type="entry name" value="TRANSMEMBRANE PROTEIN"/>
    <property type="match status" value="1"/>
</dbReference>
<evidence type="ECO:0000313" key="10">
    <source>
        <dbReference type="EMBL" id="KGN43268.1"/>
    </source>
</evidence>
<gene>
    <name evidence="10" type="ORF">Csa_7G014540</name>
</gene>
<dbReference type="InterPro" id="IPR038379">
    <property type="entry name" value="SecE_sf"/>
</dbReference>
<dbReference type="AlphaFoldDB" id="A0A0A0K1C8"/>
<reference evidence="10 11" key="1">
    <citation type="journal article" date="2009" name="Nat. Genet.">
        <title>The genome of the cucumber, Cucumis sativus L.</title>
        <authorList>
            <person name="Huang S."/>
            <person name="Li R."/>
            <person name="Zhang Z."/>
            <person name="Li L."/>
            <person name="Gu X."/>
            <person name="Fan W."/>
            <person name="Lucas W.J."/>
            <person name="Wang X."/>
            <person name="Xie B."/>
            <person name="Ni P."/>
            <person name="Ren Y."/>
            <person name="Zhu H."/>
            <person name="Li J."/>
            <person name="Lin K."/>
            <person name="Jin W."/>
            <person name="Fei Z."/>
            <person name="Li G."/>
            <person name="Staub J."/>
            <person name="Kilian A."/>
            <person name="van der Vossen E.A."/>
            <person name="Wu Y."/>
            <person name="Guo J."/>
            <person name="He J."/>
            <person name="Jia Z."/>
            <person name="Ren Y."/>
            <person name="Tian G."/>
            <person name="Lu Y."/>
            <person name="Ruan J."/>
            <person name="Qian W."/>
            <person name="Wang M."/>
            <person name="Huang Q."/>
            <person name="Li B."/>
            <person name="Xuan Z."/>
            <person name="Cao J."/>
            <person name="Asan"/>
            <person name="Wu Z."/>
            <person name="Zhang J."/>
            <person name="Cai Q."/>
            <person name="Bai Y."/>
            <person name="Zhao B."/>
            <person name="Han Y."/>
            <person name="Li Y."/>
            <person name="Li X."/>
            <person name="Wang S."/>
            <person name="Shi Q."/>
            <person name="Liu S."/>
            <person name="Cho W.K."/>
            <person name="Kim J.Y."/>
            <person name="Xu Y."/>
            <person name="Heller-Uszynska K."/>
            <person name="Miao H."/>
            <person name="Cheng Z."/>
            <person name="Zhang S."/>
            <person name="Wu J."/>
            <person name="Yang Y."/>
            <person name="Kang H."/>
            <person name="Li M."/>
            <person name="Liang H."/>
            <person name="Ren X."/>
            <person name="Shi Z."/>
            <person name="Wen M."/>
            <person name="Jian M."/>
            <person name="Yang H."/>
            <person name="Zhang G."/>
            <person name="Yang Z."/>
            <person name="Chen R."/>
            <person name="Liu S."/>
            <person name="Li J."/>
            <person name="Ma L."/>
            <person name="Liu H."/>
            <person name="Zhou Y."/>
            <person name="Zhao J."/>
            <person name="Fang X."/>
            <person name="Li G."/>
            <person name="Fang L."/>
            <person name="Li Y."/>
            <person name="Liu D."/>
            <person name="Zheng H."/>
            <person name="Zhang Y."/>
            <person name="Qin N."/>
            <person name="Li Z."/>
            <person name="Yang G."/>
            <person name="Yang S."/>
            <person name="Bolund L."/>
            <person name="Kristiansen K."/>
            <person name="Zheng H."/>
            <person name="Li S."/>
            <person name="Zhang X."/>
            <person name="Yang H."/>
            <person name="Wang J."/>
            <person name="Sun R."/>
            <person name="Zhang B."/>
            <person name="Jiang S."/>
            <person name="Wang J."/>
            <person name="Du Y."/>
            <person name="Li S."/>
        </authorList>
    </citation>
    <scope>NUCLEOTIDE SEQUENCE [LARGE SCALE GENOMIC DNA]</scope>
    <source>
        <strain evidence="11">cv. 9930</strain>
    </source>
</reference>
<reference evidence="10 11" key="2">
    <citation type="journal article" date="2009" name="PLoS ONE">
        <title>An integrated genetic and cytogenetic map of the cucumber genome.</title>
        <authorList>
            <person name="Ren Y."/>
            <person name="Zhang Z."/>
            <person name="Liu J."/>
            <person name="Staub J.E."/>
            <person name="Han Y."/>
            <person name="Cheng Z."/>
            <person name="Li X."/>
            <person name="Lu J."/>
            <person name="Miao H."/>
            <person name="Kang H."/>
            <person name="Xie B."/>
            <person name="Gu X."/>
            <person name="Wang X."/>
            <person name="Du Y."/>
            <person name="Jin W."/>
            <person name="Huang S."/>
        </authorList>
    </citation>
    <scope>NUCLEOTIDE SEQUENCE [LARGE SCALE GENOMIC DNA]</scope>
    <source>
        <strain evidence="11">cv. 9930</strain>
    </source>
</reference>
<keyword evidence="4 9" id="KW-0812">Transmembrane</keyword>
<dbReference type="KEGG" id="csv:101211352"/>
<comment type="subcellular location">
    <subcellularLocation>
        <location evidence="1">Membrane</location>
    </subcellularLocation>
</comment>
<evidence type="ECO:0000256" key="4">
    <source>
        <dbReference type="ARBA" id="ARBA00022692"/>
    </source>
</evidence>
<proteinExistence type="inferred from homology"/>
<keyword evidence="7" id="KW-0811">Translocation</keyword>
<dbReference type="PANTHER" id="PTHR37247">
    <property type="entry name" value="TRANSMEMBRANE PROTEIN"/>
    <property type="match status" value="1"/>
</dbReference>
<evidence type="ECO:0000256" key="5">
    <source>
        <dbReference type="ARBA" id="ARBA00022927"/>
    </source>
</evidence>